<feature type="coiled-coil region" evidence="5">
    <location>
        <begin position="249"/>
        <end position="294"/>
    </location>
</feature>
<evidence type="ECO:0000256" key="7">
    <source>
        <dbReference type="SAM" id="Phobius"/>
    </source>
</evidence>
<keyword evidence="4 7" id="KW-0472">Membrane</keyword>
<reference evidence="9 10" key="1">
    <citation type="journal article" date="2004" name="Science">
        <title>A predator unmasked: life cycle of Bdellovibrio bacteriovorus from a genomic perspective.</title>
        <authorList>
            <person name="Rendulic S."/>
            <person name="Jagtap P."/>
            <person name="Rosinus A."/>
            <person name="Eppinger M."/>
            <person name="Baar C."/>
            <person name="Lanz C."/>
            <person name="Keller H."/>
            <person name="Lambert C."/>
            <person name="Evans K.J."/>
            <person name="Goesmann A."/>
            <person name="Meyer F."/>
            <person name="Sockett R.E."/>
            <person name="Schuster S.C."/>
        </authorList>
    </citation>
    <scope>NUCLEOTIDE SEQUENCE [LARGE SCALE GENOMIC DNA]</scope>
    <source>
        <strain evidence="10">ATCC 15356 / DSM 50701 / NCIMB 9529 / HD100</strain>
    </source>
</reference>
<comment type="subcellular location">
    <subcellularLocation>
        <location evidence="1">Membrane</location>
        <topology evidence="1">Single-pass membrane protein</topology>
    </subcellularLocation>
</comment>
<organism evidence="9 10">
    <name type="scientific">Bdellovibrio bacteriovorus (strain ATCC 15356 / DSM 50701 / NCIMB 9529 / HD100)</name>
    <dbReference type="NCBI Taxonomy" id="264462"/>
    <lineage>
        <taxon>Bacteria</taxon>
        <taxon>Pseudomonadati</taxon>
        <taxon>Bdellovibrionota</taxon>
        <taxon>Bdellovibrionia</taxon>
        <taxon>Bdellovibrionales</taxon>
        <taxon>Pseudobdellovibrionaceae</taxon>
        <taxon>Bdellovibrio</taxon>
    </lineage>
</organism>
<evidence type="ECO:0000256" key="6">
    <source>
        <dbReference type="SAM" id="MobiDB-lite"/>
    </source>
</evidence>
<dbReference type="HOGENOM" id="CLU_693820_0_0_7"/>
<dbReference type="SUPFAM" id="SSF74653">
    <property type="entry name" value="TolA/TonB C-terminal domain"/>
    <property type="match status" value="1"/>
</dbReference>
<evidence type="ECO:0000313" key="9">
    <source>
        <dbReference type="EMBL" id="CAE81130.1"/>
    </source>
</evidence>
<feature type="domain" description="TonB C-terminal" evidence="8">
    <location>
        <begin position="370"/>
        <end position="460"/>
    </location>
</feature>
<keyword evidence="2 7" id="KW-0812">Transmembrane</keyword>
<feature type="compositionally biased region" description="Gly residues" evidence="6">
    <location>
        <begin position="333"/>
        <end position="356"/>
    </location>
</feature>
<dbReference type="NCBIfam" id="TIGR01352">
    <property type="entry name" value="tonB_Cterm"/>
    <property type="match status" value="1"/>
</dbReference>
<evidence type="ECO:0000259" key="8">
    <source>
        <dbReference type="PROSITE" id="PS52015"/>
    </source>
</evidence>
<gene>
    <name evidence="9" type="ordered locus">Bd3768</name>
</gene>
<keyword evidence="3 7" id="KW-1133">Transmembrane helix</keyword>
<dbReference type="AlphaFoldDB" id="Q6MGZ7"/>
<dbReference type="STRING" id="264462.Bd3768"/>
<accession>Q6MGZ7</accession>
<dbReference type="Pfam" id="PF03544">
    <property type="entry name" value="TonB_C"/>
    <property type="match status" value="1"/>
</dbReference>
<keyword evidence="5" id="KW-0175">Coiled coil</keyword>
<dbReference type="Gene3D" id="3.30.1150.10">
    <property type="match status" value="1"/>
</dbReference>
<dbReference type="KEGG" id="bba:Bd3768"/>
<dbReference type="Proteomes" id="UP000008080">
    <property type="component" value="Chromosome"/>
</dbReference>
<evidence type="ECO:0000313" key="10">
    <source>
        <dbReference type="Proteomes" id="UP000008080"/>
    </source>
</evidence>
<feature type="region of interest" description="Disordered" evidence="6">
    <location>
        <begin position="319"/>
        <end position="392"/>
    </location>
</feature>
<protein>
    <recommendedName>
        <fullName evidence="8">TonB C-terminal domain-containing protein</fullName>
    </recommendedName>
</protein>
<keyword evidence="10" id="KW-1185">Reference proteome</keyword>
<evidence type="ECO:0000256" key="5">
    <source>
        <dbReference type="SAM" id="Coils"/>
    </source>
</evidence>
<evidence type="ECO:0000256" key="1">
    <source>
        <dbReference type="ARBA" id="ARBA00004167"/>
    </source>
</evidence>
<evidence type="ECO:0000256" key="2">
    <source>
        <dbReference type="ARBA" id="ARBA00022692"/>
    </source>
</evidence>
<dbReference type="InterPro" id="IPR037682">
    <property type="entry name" value="TonB_C"/>
</dbReference>
<dbReference type="PROSITE" id="PS52015">
    <property type="entry name" value="TONB_CTD"/>
    <property type="match status" value="1"/>
</dbReference>
<dbReference type="InterPro" id="IPR006260">
    <property type="entry name" value="TonB/TolA_C"/>
</dbReference>
<name>Q6MGZ7_BDEBA</name>
<dbReference type="eggNOG" id="COG0810">
    <property type="taxonomic scope" value="Bacteria"/>
</dbReference>
<dbReference type="EMBL" id="BX842656">
    <property type="protein sequence ID" value="CAE81130.1"/>
    <property type="molecule type" value="Genomic_DNA"/>
</dbReference>
<proteinExistence type="predicted"/>
<evidence type="ECO:0000256" key="3">
    <source>
        <dbReference type="ARBA" id="ARBA00022989"/>
    </source>
</evidence>
<dbReference type="GO" id="GO:0055085">
    <property type="term" value="P:transmembrane transport"/>
    <property type="evidence" value="ECO:0007669"/>
    <property type="project" value="InterPro"/>
</dbReference>
<sequence length="471" mass="50262">MARELIVHSWIATGVPMGFNLDNDKSKSENQMSLFDYQLPNADFAPAKKSGADNTALDFDAFLLAHREPEQSKTSRFLTISATIHAAAILIVAMITVPLVEQVKTETITIEIEDVPQRLITPRGAKVPPTQGGTPVAADTPVVEKLEDAGSPGDVVVAKPKAEAKAKNVDKAPKALPVKATKSAAKPSVAAAKGGRSVAPKTAFKAVPMTIDDIEAPELDEGQLAKHAVASSMNEDFNEDFENVDRAQGAALENEKKSMEALAAALASEQDETLAALDEENKAEADQLAAQQADLRQRNSKAIASALANERAAAMAAAAREAAEREARSKKAGLGGEGNGRGMGKGAGAGNSGSPGQGTQLAGTPTGVRSLDQLRQMPGNPRPQYSREERRRGDQGAVAFYAYITKEGYPQQFKMMKSTGFRNLDAKTLAALKKWRFYPGQEGWVELPFRWDLKGGAVEDGGMLRRSVGRR</sequence>
<feature type="transmembrane region" description="Helical" evidence="7">
    <location>
        <begin position="77"/>
        <end position="100"/>
    </location>
</feature>
<dbReference type="GO" id="GO:0016020">
    <property type="term" value="C:membrane"/>
    <property type="evidence" value="ECO:0007669"/>
    <property type="project" value="UniProtKB-SubCell"/>
</dbReference>
<evidence type="ECO:0000256" key="4">
    <source>
        <dbReference type="ARBA" id="ARBA00023136"/>
    </source>
</evidence>